<name>A0A3D5J558_9FLAO</name>
<gene>
    <name evidence="1" type="ORF">DGQ38_18915</name>
</gene>
<evidence type="ECO:0000313" key="1">
    <source>
        <dbReference type="EMBL" id="HCV83113.1"/>
    </source>
</evidence>
<proteinExistence type="predicted"/>
<dbReference type="GO" id="GO:0016787">
    <property type="term" value="F:hydrolase activity"/>
    <property type="evidence" value="ECO:0007669"/>
    <property type="project" value="UniProtKB-KW"/>
</dbReference>
<protein>
    <submittedName>
        <fullName evidence="1">Alpha/beta hydrolase</fullName>
    </submittedName>
</protein>
<sequence length="237" mass="27677">MSDSANNLIHVYFMPGMAANPSIFEFIQLPEDQFKIHWLTWLIPTSNESMQDYSKRLIENIHHENIVLIGVSFGGVIVQEIAKYIKVRRLIIISSVKCRDELPKKMKFASKTGVYKILPIGLLDYIDHLEKIAVNDYLKKRAKLYRQYLSVRDKYYLSWAIQNMVNWDCSTINPEIIHIHGDKDVVFPIKYINDAIVIKGGTHVMIINRFRWFNNYLPQLILKGKEAVENNPKIIKI</sequence>
<accession>A0A3D5J558</accession>
<keyword evidence="1" id="KW-0378">Hydrolase</keyword>
<dbReference type="InterPro" id="IPR029058">
    <property type="entry name" value="AB_hydrolase_fold"/>
</dbReference>
<dbReference type="Proteomes" id="UP000264330">
    <property type="component" value="Unassembled WGS sequence"/>
</dbReference>
<evidence type="ECO:0000313" key="2">
    <source>
        <dbReference type="Proteomes" id="UP000264330"/>
    </source>
</evidence>
<comment type="caution">
    <text evidence="1">The sequence shown here is derived from an EMBL/GenBank/DDBJ whole genome shotgun (WGS) entry which is preliminary data.</text>
</comment>
<dbReference type="EMBL" id="DPMF01000431">
    <property type="protein sequence ID" value="HCV83113.1"/>
    <property type="molecule type" value="Genomic_DNA"/>
</dbReference>
<dbReference type="SUPFAM" id="SSF53474">
    <property type="entry name" value="alpha/beta-Hydrolases"/>
    <property type="match status" value="1"/>
</dbReference>
<dbReference type="AlphaFoldDB" id="A0A3D5J558"/>
<dbReference type="RefSeq" id="WP_148211699.1">
    <property type="nucleotide sequence ID" value="NZ_CAJXAW010000002.1"/>
</dbReference>
<dbReference type="Gene3D" id="3.40.50.1820">
    <property type="entry name" value="alpha/beta hydrolase"/>
    <property type="match status" value="1"/>
</dbReference>
<organism evidence="1 2">
    <name type="scientific">Zunongwangia profunda</name>
    <dbReference type="NCBI Taxonomy" id="398743"/>
    <lineage>
        <taxon>Bacteria</taxon>
        <taxon>Pseudomonadati</taxon>
        <taxon>Bacteroidota</taxon>
        <taxon>Flavobacteriia</taxon>
        <taxon>Flavobacteriales</taxon>
        <taxon>Flavobacteriaceae</taxon>
        <taxon>Zunongwangia</taxon>
    </lineage>
</organism>
<reference evidence="1 2" key="1">
    <citation type="journal article" date="2018" name="Nat. Biotechnol.">
        <title>A standardized bacterial taxonomy based on genome phylogeny substantially revises the tree of life.</title>
        <authorList>
            <person name="Parks D.H."/>
            <person name="Chuvochina M."/>
            <person name="Waite D.W."/>
            <person name="Rinke C."/>
            <person name="Skarshewski A."/>
            <person name="Chaumeil P.A."/>
            <person name="Hugenholtz P."/>
        </authorList>
    </citation>
    <scope>NUCLEOTIDE SEQUENCE [LARGE SCALE GENOMIC DNA]</scope>
    <source>
        <strain evidence="1">UBA9359</strain>
    </source>
</reference>